<dbReference type="Gene3D" id="1.10.1660.10">
    <property type="match status" value="1"/>
</dbReference>
<dbReference type="PROSITE" id="PS50937">
    <property type="entry name" value="HTH_MERR_2"/>
    <property type="match status" value="1"/>
</dbReference>
<evidence type="ECO:0000313" key="5">
    <source>
        <dbReference type="Proteomes" id="UP000791080"/>
    </source>
</evidence>
<reference evidence="4 5" key="1">
    <citation type="submission" date="2022-06" db="EMBL/GenBank/DDBJ databases">
        <title>Genomic Encyclopedia of Type Strains, Phase I: the one thousand microbial genomes (KMG-I) project.</title>
        <authorList>
            <person name="Kyrpides N."/>
        </authorList>
    </citation>
    <scope>NUCLEOTIDE SEQUENCE [LARGE SCALE GENOMIC DNA]</scope>
    <source>
        <strain evidence="4 5">DSM 43889</strain>
    </source>
</reference>
<accession>A0ABT1JSL4</accession>
<dbReference type="RefSeq" id="WP_051314240.1">
    <property type="nucleotide sequence ID" value="NZ_AUBJ02000001.1"/>
</dbReference>
<dbReference type="InterPro" id="IPR047057">
    <property type="entry name" value="MerR_fam"/>
</dbReference>
<organism evidence="4 5">
    <name type="scientific">Actinoalloteichus caeruleus DSM 43889</name>
    <dbReference type="NCBI Taxonomy" id="1120930"/>
    <lineage>
        <taxon>Bacteria</taxon>
        <taxon>Bacillati</taxon>
        <taxon>Actinomycetota</taxon>
        <taxon>Actinomycetes</taxon>
        <taxon>Pseudonocardiales</taxon>
        <taxon>Pseudonocardiaceae</taxon>
        <taxon>Actinoalloteichus</taxon>
        <taxon>Actinoalloteichus cyanogriseus</taxon>
    </lineage>
</organism>
<dbReference type="Pfam" id="PF13411">
    <property type="entry name" value="MerR_1"/>
    <property type="match status" value="1"/>
</dbReference>
<dbReference type="PRINTS" id="PR00040">
    <property type="entry name" value="HTHMERR"/>
</dbReference>
<comment type="caution">
    <text evidence="4">The sequence shown here is derived from an EMBL/GenBank/DDBJ whole genome shotgun (WGS) entry which is preliminary data.</text>
</comment>
<feature type="domain" description="HTH merR-type" evidence="3">
    <location>
        <begin position="1"/>
        <end position="70"/>
    </location>
</feature>
<evidence type="ECO:0000256" key="1">
    <source>
        <dbReference type="ARBA" id="ARBA00023125"/>
    </source>
</evidence>
<dbReference type="GO" id="GO:0003677">
    <property type="term" value="F:DNA binding"/>
    <property type="evidence" value="ECO:0007669"/>
    <property type="project" value="UniProtKB-KW"/>
</dbReference>
<keyword evidence="1 4" id="KW-0238">DNA-binding</keyword>
<dbReference type="InterPro" id="IPR009061">
    <property type="entry name" value="DNA-bd_dom_put_sf"/>
</dbReference>
<evidence type="ECO:0000259" key="3">
    <source>
        <dbReference type="PROSITE" id="PS50937"/>
    </source>
</evidence>
<dbReference type="SUPFAM" id="SSF46955">
    <property type="entry name" value="Putative DNA-binding domain"/>
    <property type="match status" value="1"/>
</dbReference>
<feature type="compositionally biased region" description="Basic and acidic residues" evidence="2">
    <location>
        <begin position="87"/>
        <end position="96"/>
    </location>
</feature>
<gene>
    <name evidence="4" type="ORF">G443_004886</name>
</gene>
<dbReference type="Proteomes" id="UP000791080">
    <property type="component" value="Unassembled WGS sequence"/>
</dbReference>
<evidence type="ECO:0000256" key="2">
    <source>
        <dbReference type="SAM" id="MobiDB-lite"/>
    </source>
</evidence>
<proteinExistence type="predicted"/>
<dbReference type="InterPro" id="IPR000551">
    <property type="entry name" value="MerR-type_HTH_dom"/>
</dbReference>
<protein>
    <submittedName>
        <fullName evidence="4">DNA-binding transcriptional regulator, MerR family</fullName>
    </submittedName>
</protein>
<sequence>MRIAELSRRTGVPVPTIKYYLRERILPPGREATGVAPRYGPAHVRRLNLVRALVDVGGLPMATVRDLVADLDSRRSTPPRDVTGRATARDHRDHRETGLWREASAEADALFHRRGWRIRENHPARQQLVGLVVQLRQLGQANLLGLLDEYAAAAEHLAAAEMRTVPAESDASSVLEEAVLNMVLGDVISSTLRRLAQEHVSVGRFGAESARAAREPASETG</sequence>
<dbReference type="SMART" id="SM00422">
    <property type="entry name" value="HTH_MERR"/>
    <property type="match status" value="1"/>
</dbReference>
<keyword evidence="5" id="KW-1185">Reference proteome</keyword>
<dbReference type="PANTHER" id="PTHR30204:SF98">
    <property type="entry name" value="HTH-TYPE TRANSCRIPTIONAL REGULATOR ADHR"/>
    <property type="match status" value="1"/>
</dbReference>
<feature type="region of interest" description="Disordered" evidence="2">
    <location>
        <begin position="73"/>
        <end position="96"/>
    </location>
</feature>
<dbReference type="EMBL" id="AUBJ02000001">
    <property type="protein sequence ID" value="MCP2334616.1"/>
    <property type="molecule type" value="Genomic_DNA"/>
</dbReference>
<name>A0ABT1JSL4_ACTCY</name>
<dbReference type="PANTHER" id="PTHR30204">
    <property type="entry name" value="REDOX-CYCLING DRUG-SENSING TRANSCRIPTIONAL ACTIVATOR SOXR"/>
    <property type="match status" value="1"/>
</dbReference>
<evidence type="ECO:0000313" key="4">
    <source>
        <dbReference type="EMBL" id="MCP2334616.1"/>
    </source>
</evidence>